<evidence type="ECO:0000259" key="12">
    <source>
        <dbReference type="Pfam" id="PF01170"/>
    </source>
</evidence>
<evidence type="ECO:0000256" key="10">
    <source>
        <dbReference type="PROSITE-ProRule" id="PRU00959"/>
    </source>
</evidence>
<proteinExistence type="inferred from homology"/>
<dbReference type="GO" id="GO:0000049">
    <property type="term" value="F:tRNA binding"/>
    <property type="evidence" value="ECO:0007669"/>
    <property type="project" value="UniProtKB-UniRule"/>
</dbReference>
<feature type="compositionally biased region" description="Basic and acidic residues" evidence="11">
    <location>
        <begin position="382"/>
        <end position="393"/>
    </location>
</feature>
<dbReference type="Gene3D" id="3.40.50.150">
    <property type="entry name" value="Vaccinia Virus protein VP39"/>
    <property type="match status" value="1"/>
</dbReference>
<dbReference type="PRINTS" id="PR00507">
    <property type="entry name" value="N12N6MTFRASE"/>
</dbReference>
<dbReference type="GO" id="GO:0032259">
    <property type="term" value="P:methylation"/>
    <property type="evidence" value="ECO:0007669"/>
    <property type="project" value="UniProtKB-UniRule"/>
</dbReference>
<sequence length="570" mass="64340">MSLDATQQYTVLIEFVHKHLDFHNAELHSVLDMHGIRIGTDCHVQTLPIDGRSSEVRRPFKILSFPWSFIGCKFSVSDGDENTKREKCINLVTALSRCTLIRSVLELWGAGPTIDDCVESVQKGYYPRRHQEGKHLGIGDGAKKFEVRTWSILVHTLGSTYTREEQNDMRSAFSFLHLPGRVQMKDPDDEYLFIREVELDGQGGAVYPRHSGTNKQVIPENDARPPLACYFGRVLGNNGLGRNWRRSNRIEQYSLKKRCYLGPTSMDSELSLIMTNLAQIKPRGSFVFDPFVGTGSILLTAALRGAFCFGTDIDLRVLRGRNQDENISSNFKQFDLPPPELVRSDNAIYHRHFRHHLPLFDAIVTDPPYGIRAGARKSGSRKGGEVRPISDEHRYDHVAQTRPYAVSDVLSDLLNVAAMTLKMGGKLVYVIPAMSDFDERVDLPRHECLTLNYVCYQPLQTEYGRRTVTMTKIKEYDEKKRSEYVENTWVNGAESAEKVANIRERLIEAAKTKPGYEEKALRRKAIRKSTKETKKKAKRDAATKNATENAASTTDVPGDKGEAAAKDAAL</sequence>
<evidence type="ECO:0000313" key="15">
    <source>
        <dbReference type="Proteomes" id="UP001530315"/>
    </source>
</evidence>
<comment type="subcellular location">
    <subcellularLocation>
        <location evidence="1">Cytoplasm</location>
    </subcellularLocation>
</comment>
<feature type="region of interest" description="Disordered" evidence="11">
    <location>
        <begin position="374"/>
        <end position="393"/>
    </location>
</feature>
<dbReference type="InterPro" id="IPR016691">
    <property type="entry name" value="TRMT11"/>
</dbReference>
<dbReference type="GO" id="GO:0005737">
    <property type="term" value="C:cytoplasm"/>
    <property type="evidence" value="ECO:0007669"/>
    <property type="project" value="UniProtKB-SubCell"/>
</dbReference>
<keyword evidence="2" id="KW-0963">Cytoplasm</keyword>
<dbReference type="InterPro" id="IPR002052">
    <property type="entry name" value="DNA_methylase_N6_adenine_CS"/>
</dbReference>
<gene>
    <name evidence="14" type="ORF">ACHAW5_003245</name>
</gene>
<name>A0ABD3N7U4_9STRA</name>
<feature type="domain" description="tRNA (guanine(10)-N(2))-methyltransferase TRMT11 N-terminal" evidence="13">
    <location>
        <begin position="95"/>
        <end position="202"/>
    </location>
</feature>
<evidence type="ECO:0000259" key="13">
    <source>
        <dbReference type="Pfam" id="PF25904"/>
    </source>
</evidence>
<feature type="domain" description="Ribosomal RNA large subunit methyltransferase K/L-like methyltransferase" evidence="12">
    <location>
        <begin position="257"/>
        <end position="309"/>
    </location>
</feature>
<evidence type="ECO:0000256" key="1">
    <source>
        <dbReference type="ARBA" id="ARBA00004496"/>
    </source>
</evidence>
<dbReference type="PIRSF" id="PIRSF017259">
    <property type="entry name" value="tRNA_mtfrase_TRM11"/>
    <property type="match status" value="1"/>
</dbReference>
<dbReference type="PROSITE" id="PS51627">
    <property type="entry name" value="SAM_MT_TRM11"/>
    <property type="match status" value="1"/>
</dbReference>
<evidence type="ECO:0000256" key="8">
    <source>
        <dbReference type="ARBA" id="ARBA00022884"/>
    </source>
</evidence>
<dbReference type="PANTHER" id="PTHR13370:SF3">
    <property type="entry name" value="TRNA (GUANINE(10)-N2)-METHYLTRANSFERASE HOMOLOG"/>
    <property type="match status" value="1"/>
</dbReference>
<evidence type="ECO:0000256" key="2">
    <source>
        <dbReference type="ARBA" id="ARBA00022490"/>
    </source>
</evidence>
<keyword evidence="5 10" id="KW-0808">Transferase</keyword>
<keyword evidence="7 10" id="KW-0819">tRNA processing</keyword>
<dbReference type="EC" id="2.1.1.214" evidence="9"/>
<comment type="similarity">
    <text evidence="10">Belongs to the class I-like SAM-binding methyltransferase superfamily. TRM11 methyltransferase family.</text>
</comment>
<dbReference type="InterPro" id="IPR029063">
    <property type="entry name" value="SAM-dependent_MTases_sf"/>
</dbReference>
<dbReference type="Pfam" id="PF01170">
    <property type="entry name" value="UPF0020"/>
    <property type="match status" value="1"/>
</dbReference>
<dbReference type="GO" id="GO:0008033">
    <property type="term" value="P:tRNA processing"/>
    <property type="evidence" value="ECO:0007669"/>
    <property type="project" value="UniProtKB-UniRule"/>
</dbReference>
<keyword evidence="15" id="KW-1185">Reference proteome</keyword>
<accession>A0ABD3N7U4</accession>
<keyword evidence="8 10" id="KW-0694">RNA-binding</keyword>
<evidence type="ECO:0000256" key="6">
    <source>
        <dbReference type="ARBA" id="ARBA00022691"/>
    </source>
</evidence>
<evidence type="ECO:0000256" key="11">
    <source>
        <dbReference type="SAM" id="MobiDB-lite"/>
    </source>
</evidence>
<dbReference type="GO" id="GO:0160102">
    <property type="term" value="F:tRNA (guanine(10)-N2)-methyltransferase activity"/>
    <property type="evidence" value="ECO:0007669"/>
    <property type="project" value="UniProtKB-EC"/>
</dbReference>
<dbReference type="InterPro" id="IPR000241">
    <property type="entry name" value="RlmKL-like_Mtase"/>
</dbReference>
<dbReference type="EMBL" id="JALLAZ020001585">
    <property type="protein sequence ID" value="KAL3772174.1"/>
    <property type="molecule type" value="Genomic_DNA"/>
</dbReference>
<reference evidence="14 15" key="1">
    <citation type="submission" date="2024-10" db="EMBL/GenBank/DDBJ databases">
        <title>Updated reference genomes for cyclostephanoid diatoms.</title>
        <authorList>
            <person name="Roberts W.R."/>
            <person name="Alverson A.J."/>
        </authorList>
    </citation>
    <scope>NUCLEOTIDE SEQUENCE [LARGE SCALE GENOMIC DNA]</scope>
    <source>
        <strain evidence="14 15">AJA276-08</strain>
    </source>
</reference>
<dbReference type="Pfam" id="PF25904">
    <property type="entry name" value="Tmrp11_N"/>
    <property type="match status" value="1"/>
</dbReference>
<dbReference type="Proteomes" id="UP001530315">
    <property type="component" value="Unassembled WGS sequence"/>
</dbReference>
<dbReference type="SUPFAM" id="SSF53335">
    <property type="entry name" value="S-adenosyl-L-methionine-dependent methyltransferases"/>
    <property type="match status" value="1"/>
</dbReference>
<keyword evidence="6 10" id="KW-0949">S-adenosyl-L-methionine</keyword>
<evidence type="ECO:0000256" key="7">
    <source>
        <dbReference type="ARBA" id="ARBA00022694"/>
    </source>
</evidence>
<organism evidence="14 15">
    <name type="scientific">Stephanodiscus triporus</name>
    <dbReference type="NCBI Taxonomy" id="2934178"/>
    <lineage>
        <taxon>Eukaryota</taxon>
        <taxon>Sar</taxon>
        <taxon>Stramenopiles</taxon>
        <taxon>Ochrophyta</taxon>
        <taxon>Bacillariophyta</taxon>
        <taxon>Coscinodiscophyceae</taxon>
        <taxon>Thalassiosirophycidae</taxon>
        <taxon>Stephanodiscales</taxon>
        <taxon>Stephanodiscaceae</taxon>
        <taxon>Stephanodiscus</taxon>
    </lineage>
</organism>
<evidence type="ECO:0000256" key="3">
    <source>
        <dbReference type="ARBA" id="ARBA00022555"/>
    </source>
</evidence>
<comment type="caution">
    <text evidence="14">The sequence shown here is derived from an EMBL/GenBank/DDBJ whole genome shotgun (WGS) entry which is preliminary data.</text>
</comment>
<feature type="region of interest" description="Disordered" evidence="11">
    <location>
        <begin position="516"/>
        <end position="570"/>
    </location>
</feature>
<evidence type="ECO:0000256" key="4">
    <source>
        <dbReference type="ARBA" id="ARBA00022603"/>
    </source>
</evidence>
<dbReference type="PANTHER" id="PTHR13370">
    <property type="entry name" value="RNA METHYLASE-RELATED"/>
    <property type="match status" value="1"/>
</dbReference>
<feature type="compositionally biased region" description="Basic residues" evidence="11">
    <location>
        <begin position="521"/>
        <end position="538"/>
    </location>
</feature>
<dbReference type="PROSITE" id="PS00092">
    <property type="entry name" value="N6_MTASE"/>
    <property type="match status" value="1"/>
</dbReference>
<evidence type="ECO:0000256" key="9">
    <source>
        <dbReference type="ARBA" id="ARBA00066937"/>
    </source>
</evidence>
<dbReference type="InterPro" id="IPR059073">
    <property type="entry name" value="TRMT11_N"/>
</dbReference>
<keyword evidence="3 10" id="KW-0820">tRNA-binding</keyword>
<dbReference type="AlphaFoldDB" id="A0ABD3N7U4"/>
<protein>
    <recommendedName>
        <fullName evidence="9">tRNA (guanine(10)-N(2))-methyltransferase</fullName>
        <ecNumber evidence="9">2.1.1.214</ecNumber>
    </recommendedName>
</protein>
<evidence type="ECO:0000256" key="5">
    <source>
        <dbReference type="ARBA" id="ARBA00022679"/>
    </source>
</evidence>
<evidence type="ECO:0000313" key="14">
    <source>
        <dbReference type="EMBL" id="KAL3772174.1"/>
    </source>
</evidence>
<keyword evidence="4 10" id="KW-0489">Methyltransferase</keyword>
<dbReference type="GO" id="GO:0043527">
    <property type="term" value="C:tRNA methyltransferase complex"/>
    <property type="evidence" value="ECO:0007669"/>
    <property type="project" value="UniProtKB-ARBA"/>
</dbReference>
<feature type="compositionally biased region" description="Basic and acidic residues" evidence="11">
    <location>
        <begin position="557"/>
        <end position="570"/>
    </location>
</feature>